<reference evidence="1 2" key="1">
    <citation type="submission" date="2016-11" db="EMBL/GenBank/DDBJ databases">
        <authorList>
            <person name="Jaros S."/>
            <person name="Januszkiewicz K."/>
            <person name="Wedrychowicz H."/>
        </authorList>
    </citation>
    <scope>NUCLEOTIDE SEQUENCE [LARGE SCALE GENOMIC DNA]</scope>
    <source>
        <strain evidence="1 2">NF2</strain>
    </source>
</reference>
<organism evidence="1 2">
    <name type="scientific">Brevibacillus formosus</name>
    <dbReference type="NCBI Taxonomy" id="54913"/>
    <lineage>
        <taxon>Bacteria</taxon>
        <taxon>Bacillati</taxon>
        <taxon>Bacillota</taxon>
        <taxon>Bacilli</taxon>
        <taxon>Bacillales</taxon>
        <taxon>Paenibacillaceae</taxon>
        <taxon>Brevibacillus</taxon>
    </lineage>
</organism>
<evidence type="ECO:0000313" key="1">
    <source>
        <dbReference type="EMBL" id="ASJ54886.1"/>
    </source>
</evidence>
<dbReference type="EMBL" id="CP018145">
    <property type="protein sequence ID" value="ASJ54886.1"/>
    <property type="molecule type" value="Genomic_DNA"/>
</dbReference>
<proteinExistence type="predicted"/>
<dbReference type="KEGG" id="bfm:BP422_15715"/>
<sequence>MNVNITIQAPELVSAIQALAHSITGNQLIAAGTPQAAPAYVPQPAAVPQAVPTPQQPVQEFYQQQPQIVPPVPPTYQPEQAVPVTPPPIATPAAVPGVVPGAVPTEAPTYTIDQLAVAATQLVDAGRREELVQLLSAFGVQTLTALPKEQFGAFATHLRAMGAKI</sequence>
<name>A0A220MIG3_9BACL</name>
<dbReference type="Proteomes" id="UP000197781">
    <property type="component" value="Chromosome"/>
</dbReference>
<accession>A0A220MIG3</accession>
<gene>
    <name evidence="1" type="ORF">BP422_15715</name>
</gene>
<evidence type="ECO:0000313" key="2">
    <source>
        <dbReference type="Proteomes" id="UP000197781"/>
    </source>
</evidence>
<protein>
    <submittedName>
        <fullName evidence="1">Uncharacterized protein</fullName>
    </submittedName>
</protein>
<dbReference type="AlphaFoldDB" id="A0A220MIG3"/>
<dbReference type="RefSeq" id="WP_088908592.1">
    <property type="nucleotide sequence ID" value="NZ_CP018145.1"/>
</dbReference>